<accession>X1B532</accession>
<organism evidence="1">
    <name type="scientific">marine sediment metagenome</name>
    <dbReference type="NCBI Taxonomy" id="412755"/>
    <lineage>
        <taxon>unclassified sequences</taxon>
        <taxon>metagenomes</taxon>
        <taxon>ecological metagenomes</taxon>
    </lineage>
</organism>
<sequence length="296" mass="35574">MRLECLEVISSESRNDQKIFNTLEEIALTDNDSEIRLNAIKYIIQNFPNQSEKSLTIIKYLIEYSRSLEFVMNLSKVMGESIFPNRKELNEKYSEILKHIIIEIFEREDVKSFEIIWGEWFNEAPPGFWNFMSELNNPIGILEIFDYFITNIDIFNWFLTNIFRCYNSIQWIGFLDNPKFSGRILYLLMYLAEEDPPGRYFQIIGFFEELGKDFTDKHEKKLLGILEKNNFYDFTIVIIFRWLEHLKNANLKYLVEDNKFHLTSKLTEIIKNNKYGFLKNDYFLYLLIAFLIKIHR</sequence>
<dbReference type="EMBL" id="BART01018634">
    <property type="protein sequence ID" value="GAG76402.1"/>
    <property type="molecule type" value="Genomic_DNA"/>
</dbReference>
<reference evidence="1" key="1">
    <citation type="journal article" date="2014" name="Front. Microbiol.">
        <title>High frequency of phylogenetically diverse reductive dehalogenase-homologous genes in deep subseafloor sedimentary metagenomes.</title>
        <authorList>
            <person name="Kawai M."/>
            <person name="Futagami T."/>
            <person name="Toyoda A."/>
            <person name="Takaki Y."/>
            <person name="Nishi S."/>
            <person name="Hori S."/>
            <person name="Arai W."/>
            <person name="Tsubouchi T."/>
            <person name="Morono Y."/>
            <person name="Uchiyama I."/>
            <person name="Ito T."/>
            <person name="Fujiyama A."/>
            <person name="Inagaki F."/>
            <person name="Takami H."/>
        </authorList>
    </citation>
    <scope>NUCLEOTIDE SEQUENCE</scope>
    <source>
        <strain evidence="1">Expedition CK06-06</strain>
    </source>
</reference>
<comment type="caution">
    <text evidence="1">The sequence shown here is derived from an EMBL/GenBank/DDBJ whole genome shotgun (WGS) entry which is preliminary data.</text>
</comment>
<protein>
    <submittedName>
        <fullName evidence="1">Uncharacterized protein</fullName>
    </submittedName>
</protein>
<feature type="non-terminal residue" evidence="1">
    <location>
        <position position="296"/>
    </location>
</feature>
<gene>
    <name evidence="1" type="ORF">S01H4_35114</name>
</gene>
<proteinExistence type="predicted"/>
<dbReference type="AlphaFoldDB" id="X1B532"/>
<evidence type="ECO:0000313" key="1">
    <source>
        <dbReference type="EMBL" id="GAG76402.1"/>
    </source>
</evidence>
<name>X1B532_9ZZZZ</name>